<dbReference type="EMBL" id="PRDL01000001">
    <property type="protein sequence ID" value="MBE8716693.1"/>
    <property type="molecule type" value="Genomic_DNA"/>
</dbReference>
<feature type="domain" description="Bacterial repeat" evidence="1">
    <location>
        <begin position="40"/>
        <end position="109"/>
    </location>
</feature>
<reference evidence="2" key="1">
    <citation type="submission" date="2018-07" db="EMBL/GenBank/DDBJ databases">
        <title>Genome assembly of strain Ka43.</title>
        <authorList>
            <person name="Kukolya J."/>
            <person name="Nagy I."/>
            <person name="Horvath B."/>
            <person name="Toth A."/>
        </authorList>
    </citation>
    <scope>NUCLEOTIDE SEQUENCE</scope>
    <source>
        <strain evidence="2">KB43</strain>
    </source>
</reference>
<dbReference type="InterPro" id="IPR044060">
    <property type="entry name" value="Bacterial_rp_domain"/>
</dbReference>
<organism evidence="2 3">
    <name type="scientific">Cellvibrio polysaccharolyticus</name>
    <dbReference type="NCBI Taxonomy" id="2082724"/>
    <lineage>
        <taxon>Bacteria</taxon>
        <taxon>Pseudomonadati</taxon>
        <taxon>Pseudomonadota</taxon>
        <taxon>Gammaproteobacteria</taxon>
        <taxon>Cellvibrionales</taxon>
        <taxon>Cellvibrionaceae</taxon>
        <taxon>Cellvibrio</taxon>
    </lineage>
</organism>
<proteinExistence type="predicted"/>
<protein>
    <recommendedName>
        <fullName evidence="1">Bacterial repeat domain-containing protein</fullName>
    </recommendedName>
</protein>
<dbReference type="AlphaFoldDB" id="A0A928V0X0"/>
<sequence>MSALIITVISIVLSACGGSGNDKNHQSSSGASSSSPAATYTLVYSADSGGSISGEASQNVAAGSSGSSVIAKPANNYRFAGWSDGSFKSQRTDGNIQTNTSLTARFKAADIWSTAPYEGNLALEIDSSSSVTVTWRGGQRRTLLISHNVDLSEATTLTDVTSPYQLQDLVSDQPLYVATREDDVITAWSSTTPRKIVANYPINSIQIGADDTRYLGGYFTMFGALQKSTALLPLPGSAQTAPLAFPETDDYVTTAQSDGSGGWYLGGLFTRIGDQERIGFAHINARGEITSWAPGKGTVHNIYAYENRVFIVESSHDSWNPTTTLKGYRHGASEPDLNMPLNNSSVEIIRKGDILYIAQDNSQLPLVAYDLSGNRLEWSPPLARGVKALATLDELIFVATGESSNNLRIYNESGELIRIIDYIYGEIKQLQADDQYIYASGYIDVDKDRRKSQIIRIDKQGNHHPFKNSLTVAANDAILVHEQVLYFTAHGAPGDKMFGKGLQAYSLRDDEFIPWESGASEGIHHLTISDKTLLTSGIQRVAGGKYRRALASFNADDQLTDWKVQAIGYVSSLSWFNGTLYAGGKFDIEGALPRSHLAAFDMDGFITDWQPDTHPYNSSLEINIIKTDSSGVYAGGLISASDLYQSQAYLLAIDHSGSALHHTRLHFPEGERSSITDIALINDKIFFTGPFTRVNNKDRFGIAAVDKAGNLLHDHFENLIYKSTTAMANNGNKIYVTGTYSISPSIFLQKFDANTNHSNWSKSWGMDWAVPIAHSISTYADKILIGGHNISMEKGLLVLNEKGEVIDEGNLNGVTALEIKNNQLFAAHSLTIESDFDSFSYNQDLAAYKAFNLKLPLGEQ</sequence>
<comment type="caution">
    <text evidence="2">The sequence shown here is derived from an EMBL/GenBank/DDBJ whole genome shotgun (WGS) entry which is preliminary data.</text>
</comment>
<evidence type="ECO:0000259" key="1">
    <source>
        <dbReference type="Pfam" id="PF18998"/>
    </source>
</evidence>
<gene>
    <name evidence="2" type="ORF">C4F51_05760</name>
</gene>
<dbReference type="InterPro" id="IPR011047">
    <property type="entry name" value="Quinoprotein_ADH-like_sf"/>
</dbReference>
<dbReference type="InterPro" id="IPR011043">
    <property type="entry name" value="Gal_Oxase/kelch_b-propeller"/>
</dbReference>
<keyword evidence="3" id="KW-1185">Reference proteome</keyword>
<accession>A0A928V0X0</accession>
<name>A0A928V0X0_9GAMM</name>
<dbReference type="SUPFAM" id="SSF50965">
    <property type="entry name" value="Galactose oxidase, central domain"/>
    <property type="match status" value="1"/>
</dbReference>
<evidence type="ECO:0000313" key="3">
    <source>
        <dbReference type="Proteomes" id="UP000652567"/>
    </source>
</evidence>
<dbReference type="Proteomes" id="UP000652567">
    <property type="component" value="Unassembled WGS sequence"/>
</dbReference>
<evidence type="ECO:0000313" key="2">
    <source>
        <dbReference type="EMBL" id="MBE8716693.1"/>
    </source>
</evidence>
<dbReference type="Pfam" id="PF18998">
    <property type="entry name" value="Flg_new_2"/>
    <property type="match status" value="1"/>
</dbReference>
<dbReference type="SUPFAM" id="SSF50998">
    <property type="entry name" value="Quinoprotein alcohol dehydrogenase-like"/>
    <property type="match status" value="1"/>
</dbReference>